<feature type="transmembrane region" description="Helical" evidence="5">
    <location>
        <begin position="174"/>
        <end position="194"/>
    </location>
</feature>
<evidence type="ECO:0000256" key="1">
    <source>
        <dbReference type="ARBA" id="ARBA00004141"/>
    </source>
</evidence>
<dbReference type="PANTHER" id="PTHR37422">
    <property type="entry name" value="TEICHURONIC ACID BIOSYNTHESIS PROTEIN TUAE"/>
    <property type="match status" value="1"/>
</dbReference>
<feature type="transmembrane region" description="Helical" evidence="5">
    <location>
        <begin position="201"/>
        <end position="218"/>
    </location>
</feature>
<dbReference type="InterPro" id="IPR051533">
    <property type="entry name" value="WaaL-like"/>
</dbReference>
<feature type="transmembrane region" description="Helical" evidence="5">
    <location>
        <begin position="412"/>
        <end position="428"/>
    </location>
</feature>
<protein>
    <recommendedName>
        <fullName evidence="6">O-antigen ligase-related domain-containing protein</fullName>
    </recommendedName>
</protein>
<sequence length="699" mass="80370">MLKKQWLITGIKILLFVSLLTPLMVDLKDFIFPFVVPKVLFFRSVILVTFLAYLLLIWQDRKYLPSKNAVFLATTAFIFIAFLSSVLGVDWHNSFWGNFERMEGYLTLLCLYLYMVLLAIFFKEKKDWLWFLNGFLIVGILVIFVGLLQRLAPADDPFLSIGGSGRVYGTLGNFIYFGHFSLFVIWLSALLYQWSDFKHKIWVYLPAGLFGLYGMFLAGSRGPFVGLFISLIFFGVGLVVISKNRKIKIGGAIVGVLMAVILGLAVFTNTSLFNGIPAIKGLREIATFEGTANTRLMAWKIAWQGFLDRPVLGWGWFNYYPVFNLYYNPQFLEHGWGETWFDHAHNQYFDLLATTGALGLISYLLIFILIFYYLYRLAKKDSLNKYLALIFGALIISHLVNNFFVFEDASSYMLNFTMLAFVVYLWTCDSSKNVLNDKTKQAVQQNNEIGRKIYEKTALILVWPIFLVSVYLLYYGNYKAYQANTGALKAVLAFYEDPIKTGSLLKEMANFNSPHQRDIANSFGEEINKITPVVETSPQYSEYLKLLQIGVDILEPNLAKTNLDARHMLVLSQLYKYQYFGGDETVLDKMDKLFVDLVKISPNRQQVYYYWSEYFLLKGDYDNAIAKVQKTLADDDKLWNGYWMLAKIEGSRGNWAKSKEYLDKALERHMGISSENQFFVDTINQQSKNILSTSSIQIN</sequence>
<feature type="domain" description="O-antigen ligase-related" evidence="6">
    <location>
        <begin position="209"/>
        <end position="364"/>
    </location>
</feature>
<feature type="transmembrane region" description="Helical" evidence="5">
    <location>
        <begin position="7"/>
        <end position="25"/>
    </location>
</feature>
<keyword evidence="3 5" id="KW-1133">Transmembrane helix</keyword>
<name>A0A2M6W2U5_9BACT</name>
<evidence type="ECO:0000313" key="7">
    <source>
        <dbReference type="EMBL" id="PIT87123.1"/>
    </source>
</evidence>
<evidence type="ECO:0000256" key="2">
    <source>
        <dbReference type="ARBA" id="ARBA00022692"/>
    </source>
</evidence>
<organism evidence="7 8">
    <name type="scientific">Candidatus Magasanikbacteria bacterium CG10_big_fil_rev_8_21_14_0_10_40_10</name>
    <dbReference type="NCBI Taxonomy" id="1974648"/>
    <lineage>
        <taxon>Bacteria</taxon>
        <taxon>Candidatus Magasanikiibacteriota</taxon>
    </lineage>
</organism>
<proteinExistence type="predicted"/>
<evidence type="ECO:0000256" key="3">
    <source>
        <dbReference type="ARBA" id="ARBA00022989"/>
    </source>
</evidence>
<feature type="transmembrane region" description="Helical" evidence="5">
    <location>
        <begin position="70"/>
        <end position="92"/>
    </location>
</feature>
<dbReference type="Gene3D" id="1.25.40.10">
    <property type="entry name" value="Tetratricopeptide repeat domain"/>
    <property type="match status" value="1"/>
</dbReference>
<dbReference type="Pfam" id="PF04932">
    <property type="entry name" value="Wzy_C"/>
    <property type="match status" value="1"/>
</dbReference>
<dbReference type="SUPFAM" id="SSF48452">
    <property type="entry name" value="TPR-like"/>
    <property type="match status" value="1"/>
</dbReference>
<dbReference type="GO" id="GO:0016020">
    <property type="term" value="C:membrane"/>
    <property type="evidence" value="ECO:0007669"/>
    <property type="project" value="UniProtKB-SubCell"/>
</dbReference>
<reference evidence="8" key="1">
    <citation type="submission" date="2017-09" db="EMBL/GenBank/DDBJ databases">
        <title>Depth-based differentiation of microbial function through sediment-hosted aquifers and enrichment of novel symbionts in the deep terrestrial subsurface.</title>
        <authorList>
            <person name="Probst A.J."/>
            <person name="Ladd B."/>
            <person name="Jarett J.K."/>
            <person name="Geller-Mcgrath D.E."/>
            <person name="Sieber C.M.K."/>
            <person name="Emerson J.B."/>
            <person name="Anantharaman K."/>
            <person name="Thomas B.C."/>
            <person name="Malmstrom R."/>
            <person name="Stieglmeier M."/>
            <person name="Klingl A."/>
            <person name="Woyke T."/>
            <person name="Ryan C.M."/>
            <person name="Banfield J.F."/>
        </authorList>
    </citation>
    <scope>NUCLEOTIDE SEQUENCE [LARGE SCALE GENOMIC DNA]</scope>
</reference>
<keyword evidence="2 5" id="KW-0812">Transmembrane</keyword>
<dbReference type="PANTHER" id="PTHR37422:SF23">
    <property type="entry name" value="TEICHURONIC ACID BIOSYNTHESIS PROTEIN TUAE"/>
    <property type="match status" value="1"/>
</dbReference>
<evidence type="ECO:0000259" key="6">
    <source>
        <dbReference type="Pfam" id="PF04932"/>
    </source>
</evidence>
<feature type="transmembrane region" description="Helical" evidence="5">
    <location>
        <begin position="104"/>
        <end position="122"/>
    </location>
</feature>
<dbReference type="InterPro" id="IPR007016">
    <property type="entry name" value="O-antigen_ligase-rel_domated"/>
</dbReference>
<feature type="transmembrane region" description="Helical" evidence="5">
    <location>
        <begin position="40"/>
        <end position="58"/>
    </location>
</feature>
<feature type="transmembrane region" description="Helical" evidence="5">
    <location>
        <begin position="386"/>
        <end position="406"/>
    </location>
</feature>
<evidence type="ECO:0000256" key="4">
    <source>
        <dbReference type="ARBA" id="ARBA00023136"/>
    </source>
</evidence>
<keyword evidence="4 5" id="KW-0472">Membrane</keyword>
<feature type="transmembrane region" description="Helical" evidence="5">
    <location>
        <begin position="129"/>
        <end position="148"/>
    </location>
</feature>
<feature type="transmembrane region" description="Helical" evidence="5">
    <location>
        <begin position="351"/>
        <end position="374"/>
    </location>
</feature>
<dbReference type="Proteomes" id="UP000231183">
    <property type="component" value="Unassembled WGS sequence"/>
</dbReference>
<feature type="transmembrane region" description="Helical" evidence="5">
    <location>
        <begin position="249"/>
        <end position="267"/>
    </location>
</feature>
<comment type="caution">
    <text evidence="7">The sequence shown here is derived from an EMBL/GenBank/DDBJ whole genome shotgun (WGS) entry which is preliminary data.</text>
</comment>
<evidence type="ECO:0000313" key="8">
    <source>
        <dbReference type="Proteomes" id="UP000231183"/>
    </source>
</evidence>
<dbReference type="AlphaFoldDB" id="A0A2M6W2U5"/>
<feature type="transmembrane region" description="Helical" evidence="5">
    <location>
        <begin position="458"/>
        <end position="476"/>
    </location>
</feature>
<evidence type="ECO:0000256" key="5">
    <source>
        <dbReference type="SAM" id="Phobius"/>
    </source>
</evidence>
<dbReference type="InterPro" id="IPR011990">
    <property type="entry name" value="TPR-like_helical_dom_sf"/>
</dbReference>
<accession>A0A2M6W2U5</accession>
<feature type="transmembrane region" description="Helical" evidence="5">
    <location>
        <begin position="224"/>
        <end position="242"/>
    </location>
</feature>
<gene>
    <name evidence="7" type="ORF">COU31_04570</name>
</gene>
<comment type="subcellular location">
    <subcellularLocation>
        <location evidence="1">Membrane</location>
        <topology evidence="1">Multi-pass membrane protein</topology>
    </subcellularLocation>
</comment>
<dbReference type="EMBL" id="PFBX01000051">
    <property type="protein sequence ID" value="PIT87123.1"/>
    <property type="molecule type" value="Genomic_DNA"/>
</dbReference>